<dbReference type="InterPro" id="IPR003439">
    <property type="entry name" value="ABC_transporter-like_ATP-bd"/>
</dbReference>
<dbReference type="Gene3D" id="3.40.50.300">
    <property type="entry name" value="P-loop containing nucleotide triphosphate hydrolases"/>
    <property type="match status" value="1"/>
</dbReference>
<dbReference type="Pfam" id="PF00005">
    <property type="entry name" value="ABC_tran"/>
    <property type="match status" value="1"/>
</dbReference>
<keyword evidence="6" id="KW-1185">Reference proteome</keyword>
<evidence type="ECO:0000256" key="1">
    <source>
        <dbReference type="ARBA" id="ARBA00022448"/>
    </source>
</evidence>
<dbReference type="PROSITE" id="PS50893">
    <property type="entry name" value="ABC_TRANSPORTER_2"/>
    <property type="match status" value="1"/>
</dbReference>
<dbReference type="InterPro" id="IPR027417">
    <property type="entry name" value="P-loop_NTPase"/>
</dbReference>
<dbReference type="SMART" id="SM00382">
    <property type="entry name" value="AAA"/>
    <property type="match status" value="1"/>
</dbReference>
<dbReference type="InterPro" id="IPR003593">
    <property type="entry name" value="AAA+_ATPase"/>
</dbReference>
<sequence length="231" mass="26064">MSLLTLNEVHFRWSKQDEWLLKLPRFELNAGDRVFLRGPSGCGKSTLLSLIAGFLSPEQGCIKLLNAPFSAQKASQRDQLRADHMGYVFQMFNLLPYLSVIDNVRLPLQFSKRRRQRLEKPAQQAAEDLLKGLGLPLKMAHRPVHQLSIGQQQRVAVARALIGSPELIIADEPTSALDHANRDSFMKLLLEQVAQTDTGLLFVSHDPTLAKHFDHHYALPELNQAQQESTQ</sequence>
<evidence type="ECO:0000256" key="3">
    <source>
        <dbReference type="ARBA" id="ARBA00022840"/>
    </source>
</evidence>
<evidence type="ECO:0000259" key="4">
    <source>
        <dbReference type="PROSITE" id="PS50893"/>
    </source>
</evidence>
<dbReference type="GO" id="GO:0005524">
    <property type="term" value="F:ATP binding"/>
    <property type="evidence" value="ECO:0007669"/>
    <property type="project" value="UniProtKB-KW"/>
</dbReference>
<accession>A0ABN8DQ18</accession>
<evidence type="ECO:0000313" key="6">
    <source>
        <dbReference type="Proteomes" id="UP000838672"/>
    </source>
</evidence>
<protein>
    <submittedName>
        <fullName evidence="5">ABC transporter ATP-binding protein</fullName>
    </submittedName>
</protein>
<name>A0ABN8DQ18_9VIBR</name>
<dbReference type="EMBL" id="CAKLDI010000001">
    <property type="protein sequence ID" value="CAH0532538.1"/>
    <property type="molecule type" value="Genomic_DNA"/>
</dbReference>
<keyword evidence="3 5" id="KW-0067">ATP-binding</keyword>
<organism evidence="5 6">
    <name type="scientific">Vibrio stylophorae</name>
    <dbReference type="NCBI Taxonomy" id="659351"/>
    <lineage>
        <taxon>Bacteria</taxon>
        <taxon>Pseudomonadati</taxon>
        <taxon>Pseudomonadota</taxon>
        <taxon>Gammaproteobacteria</taxon>
        <taxon>Vibrionales</taxon>
        <taxon>Vibrionaceae</taxon>
        <taxon>Vibrio</taxon>
    </lineage>
</organism>
<reference evidence="5" key="1">
    <citation type="submission" date="2021-11" db="EMBL/GenBank/DDBJ databases">
        <authorList>
            <person name="Rodrigo-Torres L."/>
            <person name="Arahal R. D."/>
            <person name="Lucena T."/>
        </authorList>
    </citation>
    <scope>NUCLEOTIDE SEQUENCE</scope>
    <source>
        <strain evidence="5">CECT 7929</strain>
    </source>
</reference>
<proteinExistence type="predicted"/>
<dbReference type="PANTHER" id="PTHR24220">
    <property type="entry name" value="IMPORT ATP-BINDING PROTEIN"/>
    <property type="match status" value="1"/>
</dbReference>
<dbReference type="CDD" id="cd03255">
    <property type="entry name" value="ABC_MJ0796_LolCDE_FtsE"/>
    <property type="match status" value="1"/>
</dbReference>
<evidence type="ECO:0000256" key="2">
    <source>
        <dbReference type="ARBA" id="ARBA00022741"/>
    </source>
</evidence>
<feature type="domain" description="ABC transporter" evidence="4">
    <location>
        <begin position="4"/>
        <end position="231"/>
    </location>
</feature>
<dbReference type="PANTHER" id="PTHR24220:SF611">
    <property type="entry name" value="ATP-BINDING COMPONENT OF ABC TRANSPORTER-RELATED"/>
    <property type="match status" value="1"/>
</dbReference>
<dbReference type="RefSeq" id="WP_237464470.1">
    <property type="nucleotide sequence ID" value="NZ_CAKLDI010000001.1"/>
</dbReference>
<keyword evidence="2" id="KW-0547">Nucleotide-binding</keyword>
<dbReference type="InterPro" id="IPR017911">
    <property type="entry name" value="MacB-like_ATP-bd"/>
</dbReference>
<dbReference type="InterPro" id="IPR015854">
    <property type="entry name" value="ABC_transpr_LolD-like"/>
</dbReference>
<comment type="caution">
    <text evidence="5">The sequence shown here is derived from an EMBL/GenBank/DDBJ whole genome shotgun (WGS) entry which is preliminary data.</text>
</comment>
<keyword evidence="1" id="KW-0813">Transport</keyword>
<gene>
    <name evidence="5" type="ORF">VST7929_00368</name>
</gene>
<evidence type="ECO:0000313" key="5">
    <source>
        <dbReference type="EMBL" id="CAH0532538.1"/>
    </source>
</evidence>
<dbReference type="SUPFAM" id="SSF52540">
    <property type="entry name" value="P-loop containing nucleoside triphosphate hydrolases"/>
    <property type="match status" value="1"/>
</dbReference>
<dbReference type="Proteomes" id="UP000838672">
    <property type="component" value="Unassembled WGS sequence"/>
</dbReference>